<feature type="domain" description="Antitoxin SocA-like Panacea" evidence="1">
    <location>
        <begin position="6"/>
        <end position="76"/>
    </location>
</feature>
<dbReference type="AlphaFoldDB" id="A0A2T4VYA7"/>
<evidence type="ECO:0000259" key="1">
    <source>
        <dbReference type="Pfam" id="PF13274"/>
    </source>
</evidence>
<comment type="caution">
    <text evidence="2">The sequence shown here is derived from an EMBL/GenBank/DDBJ whole genome shotgun (WGS) entry which is preliminary data.</text>
</comment>
<dbReference type="Pfam" id="PF13274">
    <property type="entry name" value="SocA_Panacea"/>
    <property type="match status" value="1"/>
</dbReference>
<sequence length="84" mass="9714">MEQAPKAWQYGPVYSDIYHDLSKWGRNSIKTLIIDEDTELPYSETLSEFQERVIDLVLEKYGKVNAFDLSDKTHQSGYTLGNII</sequence>
<dbReference type="InterPro" id="IPR025272">
    <property type="entry name" value="SocA_Panacea"/>
</dbReference>
<dbReference type="Proteomes" id="UP000240811">
    <property type="component" value="Unassembled WGS sequence"/>
</dbReference>
<dbReference type="EMBL" id="PSQJ01000002">
    <property type="protein sequence ID" value="PTL86762.1"/>
    <property type="molecule type" value="Genomic_DNA"/>
</dbReference>
<proteinExistence type="predicted"/>
<protein>
    <recommendedName>
        <fullName evidence="1">Antitoxin SocA-like Panacea domain-containing protein</fullName>
    </recommendedName>
</protein>
<name>A0A2T4VYA7_9HYPH</name>
<organism evidence="2 3">
    <name type="scientific">Candidatus Liberibacter europaeus</name>
    <dbReference type="NCBI Taxonomy" id="744859"/>
    <lineage>
        <taxon>Bacteria</taxon>
        <taxon>Pseudomonadati</taxon>
        <taxon>Pseudomonadota</taxon>
        <taxon>Alphaproteobacteria</taxon>
        <taxon>Hyphomicrobiales</taxon>
        <taxon>Rhizobiaceae</taxon>
        <taxon>Liberibacter</taxon>
    </lineage>
</organism>
<reference evidence="3" key="1">
    <citation type="submission" date="2018-02" db="EMBL/GenBank/DDBJ databases">
        <title>Genome sequence of Candidatus Liberibacter europaeus.</title>
        <authorList>
            <person name="Frampton R.A."/>
            <person name="Thompson S.M."/>
            <person name="David C."/>
            <person name="Addison S.M."/>
            <person name="Smith G.R."/>
        </authorList>
    </citation>
    <scope>NUCLEOTIDE SEQUENCE [LARGE SCALE GENOMIC DNA]</scope>
</reference>
<evidence type="ECO:0000313" key="3">
    <source>
        <dbReference type="Proteomes" id="UP000240811"/>
    </source>
</evidence>
<gene>
    <name evidence="2" type="ORF">C4617_02865</name>
</gene>
<evidence type="ECO:0000313" key="2">
    <source>
        <dbReference type="EMBL" id="PTL86762.1"/>
    </source>
</evidence>
<accession>A0A2T4VYA7</accession>